<keyword evidence="2" id="KW-0812">Transmembrane</keyword>
<feature type="domain" description="Calponin-homology (CH)" evidence="7">
    <location>
        <begin position="20"/>
        <end position="150"/>
    </location>
</feature>
<dbReference type="GO" id="GO:0051015">
    <property type="term" value="F:actin filament binding"/>
    <property type="evidence" value="ECO:0007669"/>
    <property type="project" value="TreeGrafter"/>
</dbReference>
<evidence type="ECO:0000256" key="6">
    <source>
        <dbReference type="ARBA" id="ARBA00023203"/>
    </source>
</evidence>
<evidence type="ECO:0000313" key="9">
    <source>
        <dbReference type="Proteomes" id="UP000694523"/>
    </source>
</evidence>
<dbReference type="InterPro" id="IPR052403">
    <property type="entry name" value="LINC-complex_assoc"/>
</dbReference>
<dbReference type="GO" id="GO:0034993">
    <property type="term" value="C:meiotic nuclear membrane microtubule tethering complex"/>
    <property type="evidence" value="ECO:0007669"/>
    <property type="project" value="TreeGrafter"/>
</dbReference>
<keyword evidence="5" id="KW-0472">Membrane</keyword>
<evidence type="ECO:0000256" key="1">
    <source>
        <dbReference type="ARBA" id="ARBA00004370"/>
    </source>
</evidence>
<reference evidence="8" key="2">
    <citation type="submission" date="2025-09" db="UniProtKB">
        <authorList>
            <consortium name="Ensembl"/>
        </authorList>
    </citation>
    <scope>IDENTIFICATION</scope>
</reference>
<protein>
    <recommendedName>
        <fullName evidence="7">Calponin-homology (CH) domain-containing protein</fullName>
    </recommendedName>
</protein>
<evidence type="ECO:0000256" key="2">
    <source>
        <dbReference type="ARBA" id="ARBA00022692"/>
    </source>
</evidence>
<comment type="subcellular location">
    <subcellularLocation>
        <location evidence="1">Membrane</location>
    </subcellularLocation>
</comment>
<dbReference type="AlphaFoldDB" id="A0A8C6TXC8"/>
<dbReference type="PANTHER" id="PTHR47535:SF9">
    <property type="entry name" value="CALPONIN-HOMOLOGY (CH) DOMAIN-CONTAINING PROTEIN"/>
    <property type="match status" value="1"/>
</dbReference>
<dbReference type="Ensembl" id="ENSNMLT00000029656.1">
    <property type="protein sequence ID" value="ENSNMLP00000026533.1"/>
    <property type="gene ID" value="ENSNMLG00000016932.1"/>
</dbReference>
<dbReference type="GO" id="GO:0007097">
    <property type="term" value="P:nuclear migration"/>
    <property type="evidence" value="ECO:0007669"/>
    <property type="project" value="TreeGrafter"/>
</dbReference>
<dbReference type="InterPro" id="IPR036872">
    <property type="entry name" value="CH_dom_sf"/>
</dbReference>
<dbReference type="SMART" id="SM00033">
    <property type="entry name" value="CH"/>
    <property type="match status" value="1"/>
</dbReference>
<evidence type="ECO:0000256" key="4">
    <source>
        <dbReference type="ARBA" id="ARBA00022989"/>
    </source>
</evidence>
<dbReference type="Proteomes" id="UP000694523">
    <property type="component" value="Unplaced"/>
</dbReference>
<evidence type="ECO:0000256" key="3">
    <source>
        <dbReference type="ARBA" id="ARBA00022737"/>
    </source>
</evidence>
<keyword evidence="4" id="KW-1133">Transmembrane helix</keyword>
<evidence type="ECO:0000313" key="8">
    <source>
        <dbReference type="Ensembl" id="ENSNMLP00000026533.1"/>
    </source>
</evidence>
<sequence length="190" mass="21840">MWVSFIPHEQSSRLVLLQEQIQKRTFTNWVNAQLAKVRRPPCRIVDLFEDFRDGSRLLDLLEVMSGQRISRERGRGLFQHRSNIEKCLAFLKKKSVSLWLSNMNGLHVFISNALRFPVQIKLVNINIPDIIDGKPSIILGLIWTIILQYHVSEARNLSIGLTMSFTKLSLNAGKGTGNFTLHEDFSNYMS</sequence>
<dbReference type="InterPro" id="IPR001715">
    <property type="entry name" value="CH_dom"/>
</dbReference>
<name>A0A8C6TXC8_9GOBI</name>
<evidence type="ECO:0000259" key="7">
    <source>
        <dbReference type="PROSITE" id="PS50021"/>
    </source>
</evidence>
<dbReference type="SUPFAM" id="SSF47576">
    <property type="entry name" value="Calponin-homology domain, CH-domain"/>
    <property type="match status" value="1"/>
</dbReference>
<dbReference type="GO" id="GO:0005640">
    <property type="term" value="C:nuclear outer membrane"/>
    <property type="evidence" value="ECO:0007669"/>
    <property type="project" value="TreeGrafter"/>
</dbReference>
<keyword evidence="3" id="KW-0677">Repeat</keyword>
<evidence type="ECO:0000256" key="5">
    <source>
        <dbReference type="ARBA" id="ARBA00023136"/>
    </source>
</evidence>
<reference evidence="8" key="1">
    <citation type="submission" date="2025-08" db="UniProtKB">
        <authorList>
            <consortium name="Ensembl"/>
        </authorList>
    </citation>
    <scope>IDENTIFICATION</scope>
</reference>
<dbReference type="PROSITE" id="PS00019">
    <property type="entry name" value="ACTININ_1"/>
    <property type="match status" value="1"/>
</dbReference>
<keyword evidence="9" id="KW-1185">Reference proteome</keyword>
<keyword evidence="6" id="KW-0009">Actin-binding</keyword>
<dbReference type="Pfam" id="PF00307">
    <property type="entry name" value="CH"/>
    <property type="match status" value="1"/>
</dbReference>
<dbReference type="PROSITE" id="PS50021">
    <property type="entry name" value="CH"/>
    <property type="match status" value="1"/>
</dbReference>
<dbReference type="GO" id="GO:0005737">
    <property type="term" value="C:cytoplasm"/>
    <property type="evidence" value="ECO:0007669"/>
    <property type="project" value="TreeGrafter"/>
</dbReference>
<proteinExistence type="predicted"/>
<dbReference type="Gene3D" id="1.10.418.10">
    <property type="entry name" value="Calponin-like domain"/>
    <property type="match status" value="1"/>
</dbReference>
<dbReference type="PANTHER" id="PTHR47535">
    <property type="entry name" value="MUSCLE-SPECIFIC PROTEIN 300 KDA, ISOFORM G"/>
    <property type="match status" value="1"/>
</dbReference>
<organism evidence="8 9">
    <name type="scientific">Neogobius melanostomus</name>
    <name type="common">round goby</name>
    <dbReference type="NCBI Taxonomy" id="47308"/>
    <lineage>
        <taxon>Eukaryota</taxon>
        <taxon>Metazoa</taxon>
        <taxon>Chordata</taxon>
        <taxon>Craniata</taxon>
        <taxon>Vertebrata</taxon>
        <taxon>Euteleostomi</taxon>
        <taxon>Actinopterygii</taxon>
        <taxon>Neopterygii</taxon>
        <taxon>Teleostei</taxon>
        <taxon>Neoteleostei</taxon>
        <taxon>Acanthomorphata</taxon>
        <taxon>Gobiaria</taxon>
        <taxon>Gobiiformes</taxon>
        <taxon>Gobioidei</taxon>
        <taxon>Gobiidae</taxon>
        <taxon>Benthophilinae</taxon>
        <taxon>Neogobiini</taxon>
        <taxon>Neogobius</taxon>
    </lineage>
</organism>
<accession>A0A8C6TXC8</accession>
<dbReference type="InterPro" id="IPR001589">
    <property type="entry name" value="Actinin_actin-bd_CS"/>
</dbReference>